<evidence type="ECO:0000313" key="1">
    <source>
        <dbReference type="EMBL" id="MBY78483.1"/>
    </source>
</evidence>
<sequence length="101" mass="11841">MESKKDVGDLIKPLNRWQNLNRRLLVNVPIEEYPFQKILEPGYLSSEKILHTESDQTTPEAVCFYNDRLPISPQEPDFFIQPFFNPVKYSTEGDTGIIYNY</sequence>
<reference evidence="1" key="1">
    <citation type="submission" date="2018-04" db="EMBL/GenBank/DDBJ databases">
        <title>Transcriptome assembly of Sipha flava.</title>
        <authorList>
            <person name="Scully E.D."/>
            <person name="Geib S.M."/>
            <person name="Palmer N.A."/>
            <person name="Koch K."/>
            <person name="Bradshaw J."/>
            <person name="Heng-Moss T."/>
            <person name="Sarath G."/>
        </authorList>
    </citation>
    <scope>NUCLEOTIDE SEQUENCE</scope>
</reference>
<protein>
    <submittedName>
        <fullName evidence="1">Uncharacterized protein</fullName>
    </submittedName>
</protein>
<gene>
    <name evidence="1" type="ORF">g.24167</name>
</gene>
<accession>A0A2S2QLE1</accession>
<proteinExistence type="predicted"/>
<dbReference type="AlphaFoldDB" id="A0A2S2QLE1"/>
<dbReference type="EMBL" id="GGMS01009280">
    <property type="protein sequence ID" value="MBY78483.1"/>
    <property type="molecule type" value="Transcribed_RNA"/>
</dbReference>
<organism evidence="1">
    <name type="scientific">Sipha flava</name>
    <name type="common">yellow sugarcane aphid</name>
    <dbReference type="NCBI Taxonomy" id="143950"/>
    <lineage>
        <taxon>Eukaryota</taxon>
        <taxon>Metazoa</taxon>
        <taxon>Ecdysozoa</taxon>
        <taxon>Arthropoda</taxon>
        <taxon>Hexapoda</taxon>
        <taxon>Insecta</taxon>
        <taxon>Pterygota</taxon>
        <taxon>Neoptera</taxon>
        <taxon>Paraneoptera</taxon>
        <taxon>Hemiptera</taxon>
        <taxon>Sternorrhyncha</taxon>
        <taxon>Aphidomorpha</taxon>
        <taxon>Aphidoidea</taxon>
        <taxon>Aphididae</taxon>
        <taxon>Sipha</taxon>
    </lineage>
</organism>
<name>A0A2S2QLE1_9HEMI</name>